<dbReference type="RefSeq" id="WP_145849309.1">
    <property type="nucleotide sequence ID" value="NZ_CP042239.1"/>
</dbReference>
<protein>
    <submittedName>
        <fullName evidence="2">Uncharacterized protein</fullName>
    </submittedName>
</protein>
<dbReference type="OrthoDB" id="7478608at2"/>
<accession>A0A518RK54</accession>
<proteinExistence type="predicted"/>
<name>A0A518RK54_9SPHN</name>
<dbReference type="KEGG" id="ssua:FPZ54_18675"/>
<keyword evidence="3" id="KW-1185">Reference proteome</keyword>
<sequence length="121" mass="13772">MAQFCHLIGHQPGDDPVWNEGYFFTSCIRCGRDMMRADGPWRSVPRKYRVAWRSGYHRHALPSDFGRRLPVAATMLRDQRAKLPRHSVGCVLVPSPPPDERGGDGEGMEQAIAAFRLLRRL</sequence>
<dbReference type="AlphaFoldDB" id="A0A518RK54"/>
<feature type="region of interest" description="Disordered" evidence="1">
    <location>
        <begin position="87"/>
        <end position="106"/>
    </location>
</feature>
<dbReference type="EMBL" id="CP042239">
    <property type="protein sequence ID" value="QDX27835.1"/>
    <property type="molecule type" value="Genomic_DNA"/>
</dbReference>
<reference evidence="2 3" key="1">
    <citation type="submission" date="2019-07" db="EMBL/GenBank/DDBJ databases">
        <title>Sphingomonas alkalisoli sp. nov., isolated from rhizosphere soil of Suaedae salsa.</title>
        <authorList>
            <person name="Zhang H."/>
            <person name="Xu L."/>
            <person name="Zhang J.-X."/>
            <person name="Sun J.-Q."/>
        </authorList>
    </citation>
    <scope>NUCLEOTIDE SEQUENCE [LARGE SCALE GENOMIC DNA]</scope>
    <source>
        <strain evidence="2 3">XS-10</strain>
    </source>
</reference>
<evidence type="ECO:0000256" key="1">
    <source>
        <dbReference type="SAM" id="MobiDB-lite"/>
    </source>
</evidence>
<organism evidence="2 3">
    <name type="scientific">Sphingomonas suaedae</name>
    <dbReference type="NCBI Taxonomy" id="2599297"/>
    <lineage>
        <taxon>Bacteria</taxon>
        <taxon>Pseudomonadati</taxon>
        <taxon>Pseudomonadota</taxon>
        <taxon>Alphaproteobacteria</taxon>
        <taxon>Sphingomonadales</taxon>
        <taxon>Sphingomonadaceae</taxon>
        <taxon>Sphingomonas</taxon>
    </lineage>
</organism>
<evidence type="ECO:0000313" key="2">
    <source>
        <dbReference type="EMBL" id="QDX27835.1"/>
    </source>
</evidence>
<gene>
    <name evidence="2" type="ORF">FPZ54_18675</name>
</gene>
<evidence type="ECO:0000313" key="3">
    <source>
        <dbReference type="Proteomes" id="UP000318055"/>
    </source>
</evidence>
<dbReference type="Proteomes" id="UP000318055">
    <property type="component" value="Chromosome"/>
</dbReference>